<dbReference type="SUPFAM" id="SSF103088">
    <property type="entry name" value="OmpA-like"/>
    <property type="match status" value="1"/>
</dbReference>
<dbReference type="AlphaFoldDB" id="A0A4S4ASQ5"/>
<accession>A0A4S4ASQ5</accession>
<dbReference type="PROSITE" id="PS51123">
    <property type="entry name" value="OMPA_2"/>
    <property type="match status" value="1"/>
</dbReference>
<name>A0A4S4ASQ5_9RHOO</name>
<comment type="subcellular location">
    <subcellularLocation>
        <location evidence="1">Cell outer membrane</location>
    </subcellularLocation>
</comment>
<dbReference type="RefSeq" id="WP_136384633.1">
    <property type="nucleotide sequence ID" value="NZ_SSOD01000006.1"/>
</dbReference>
<dbReference type="Gene3D" id="3.30.1330.60">
    <property type="entry name" value="OmpA-like domain"/>
    <property type="match status" value="1"/>
</dbReference>
<evidence type="ECO:0000313" key="8">
    <source>
        <dbReference type="Proteomes" id="UP000307956"/>
    </source>
</evidence>
<feature type="domain" description="OmpA-like" evidence="6">
    <location>
        <begin position="69"/>
        <end position="186"/>
    </location>
</feature>
<evidence type="ECO:0000256" key="3">
    <source>
        <dbReference type="ARBA" id="ARBA00023237"/>
    </source>
</evidence>
<evidence type="ECO:0000259" key="6">
    <source>
        <dbReference type="PROSITE" id="PS51123"/>
    </source>
</evidence>
<sequence>MPNFRRLLCLALLPALLAACATPPHAPAAPAARGTEVKPRPAIDWAQVGAALTRDLGALPGVSLTPRDDGALKLAIPAAEGFATGEADLRAGLAGKLDRIAPVLQSQPLAAVHVIGHTDGMGSELFNLQLSIARAEAVMEHLRSRGIALLRLSADGRGEAEPVADNGTPEGRAANRRVELILRPLY</sequence>
<dbReference type="PRINTS" id="PR01023">
    <property type="entry name" value="NAFLGMOTY"/>
</dbReference>
<evidence type="ECO:0000256" key="4">
    <source>
        <dbReference type="PROSITE-ProRule" id="PRU00473"/>
    </source>
</evidence>
<protein>
    <submittedName>
        <fullName evidence="7">OmpA family protein</fullName>
    </submittedName>
</protein>
<proteinExistence type="predicted"/>
<dbReference type="InterPro" id="IPR006664">
    <property type="entry name" value="OMP_bac"/>
</dbReference>
<dbReference type="CDD" id="cd07185">
    <property type="entry name" value="OmpA_C-like"/>
    <property type="match status" value="1"/>
</dbReference>
<evidence type="ECO:0000256" key="2">
    <source>
        <dbReference type="ARBA" id="ARBA00023136"/>
    </source>
</evidence>
<gene>
    <name evidence="7" type="ORF">E6O51_08865</name>
</gene>
<dbReference type="PROSITE" id="PS51257">
    <property type="entry name" value="PROKAR_LIPOPROTEIN"/>
    <property type="match status" value="1"/>
</dbReference>
<dbReference type="GO" id="GO:0009279">
    <property type="term" value="C:cell outer membrane"/>
    <property type="evidence" value="ECO:0007669"/>
    <property type="project" value="UniProtKB-SubCell"/>
</dbReference>
<evidence type="ECO:0000313" key="7">
    <source>
        <dbReference type="EMBL" id="THF61559.1"/>
    </source>
</evidence>
<dbReference type="InterPro" id="IPR006665">
    <property type="entry name" value="OmpA-like"/>
</dbReference>
<keyword evidence="8" id="KW-1185">Reference proteome</keyword>
<dbReference type="InterPro" id="IPR036737">
    <property type="entry name" value="OmpA-like_sf"/>
</dbReference>
<keyword evidence="5" id="KW-0732">Signal</keyword>
<dbReference type="PRINTS" id="PR01021">
    <property type="entry name" value="OMPADOMAIN"/>
</dbReference>
<dbReference type="EMBL" id="SSOD01000006">
    <property type="protein sequence ID" value="THF61559.1"/>
    <property type="molecule type" value="Genomic_DNA"/>
</dbReference>
<feature type="signal peptide" evidence="5">
    <location>
        <begin position="1"/>
        <end position="28"/>
    </location>
</feature>
<keyword evidence="2 4" id="KW-0472">Membrane</keyword>
<dbReference type="PANTHER" id="PTHR30329">
    <property type="entry name" value="STATOR ELEMENT OF FLAGELLAR MOTOR COMPLEX"/>
    <property type="match status" value="1"/>
</dbReference>
<dbReference type="PANTHER" id="PTHR30329:SF21">
    <property type="entry name" value="LIPOPROTEIN YIAD-RELATED"/>
    <property type="match status" value="1"/>
</dbReference>
<reference evidence="7 8" key="1">
    <citation type="submission" date="2019-04" db="EMBL/GenBank/DDBJ databases">
        <title>Azoarcus rhizosphaerae sp. nov. isolated from rhizosphere of Ficus religiosa.</title>
        <authorList>
            <person name="Lin S.-Y."/>
            <person name="Hameed A."/>
            <person name="Hsu Y.-H."/>
            <person name="Young C.-C."/>
        </authorList>
    </citation>
    <scope>NUCLEOTIDE SEQUENCE [LARGE SCALE GENOMIC DNA]</scope>
    <source>
        <strain evidence="7 8">CC-YHH848</strain>
    </source>
</reference>
<evidence type="ECO:0000256" key="5">
    <source>
        <dbReference type="SAM" id="SignalP"/>
    </source>
</evidence>
<organism evidence="7 8">
    <name type="scientific">Pseudothauera rhizosphaerae</name>
    <dbReference type="NCBI Taxonomy" id="2565932"/>
    <lineage>
        <taxon>Bacteria</taxon>
        <taxon>Pseudomonadati</taxon>
        <taxon>Pseudomonadota</taxon>
        <taxon>Betaproteobacteria</taxon>
        <taxon>Rhodocyclales</taxon>
        <taxon>Zoogloeaceae</taxon>
        <taxon>Pseudothauera</taxon>
    </lineage>
</organism>
<dbReference type="Proteomes" id="UP000307956">
    <property type="component" value="Unassembled WGS sequence"/>
</dbReference>
<dbReference type="Pfam" id="PF00691">
    <property type="entry name" value="OmpA"/>
    <property type="match status" value="1"/>
</dbReference>
<keyword evidence="3" id="KW-0998">Cell outer membrane</keyword>
<dbReference type="OrthoDB" id="9782229at2"/>
<comment type="caution">
    <text evidence="7">The sequence shown here is derived from an EMBL/GenBank/DDBJ whole genome shotgun (WGS) entry which is preliminary data.</text>
</comment>
<feature type="chain" id="PRO_5020507838" evidence="5">
    <location>
        <begin position="29"/>
        <end position="186"/>
    </location>
</feature>
<dbReference type="InterPro" id="IPR050330">
    <property type="entry name" value="Bact_OuterMem_StrucFunc"/>
</dbReference>
<evidence type="ECO:0000256" key="1">
    <source>
        <dbReference type="ARBA" id="ARBA00004442"/>
    </source>
</evidence>